<proteinExistence type="predicted"/>
<reference evidence="2" key="1">
    <citation type="journal article" date="2019" name="Int. J. Syst. Evol. Microbiol.">
        <title>The Global Catalogue of Microorganisms (GCM) 10K type strain sequencing project: providing services to taxonomists for standard genome sequencing and annotation.</title>
        <authorList>
            <consortium name="The Broad Institute Genomics Platform"/>
            <consortium name="The Broad Institute Genome Sequencing Center for Infectious Disease"/>
            <person name="Wu L."/>
            <person name="Ma J."/>
        </authorList>
    </citation>
    <scope>NUCLEOTIDE SEQUENCE [LARGE SCALE GENOMIC DNA]</scope>
    <source>
        <strain evidence="2">KCTC 22814</strain>
    </source>
</reference>
<keyword evidence="2" id="KW-1185">Reference proteome</keyword>
<dbReference type="RefSeq" id="WP_320184766.1">
    <property type="nucleotide sequence ID" value="NZ_CP138332.1"/>
</dbReference>
<accession>A0ABW6BBK3</accession>
<comment type="caution">
    <text evidence="1">The sequence shown here is derived from an EMBL/GenBank/DDBJ whole genome shotgun (WGS) entry which is preliminary data.</text>
</comment>
<evidence type="ECO:0008006" key="3">
    <source>
        <dbReference type="Google" id="ProtNLM"/>
    </source>
</evidence>
<sequence>MRKKILLHIILWVGLTGLLLTSGLQYTHDVAHHSCSTSTEEQRDHADQHCSLCWFVSHQVLDDFQLASLLPTAQISLSSPVAEALMLVRFPDQVHSLKSNKDPPYTL</sequence>
<name>A0ABW6BBK3_9SPHI</name>
<evidence type="ECO:0000313" key="1">
    <source>
        <dbReference type="EMBL" id="MFD2965889.1"/>
    </source>
</evidence>
<dbReference type="EMBL" id="JBHUPB010000001">
    <property type="protein sequence ID" value="MFD2965889.1"/>
    <property type="molecule type" value="Genomic_DNA"/>
</dbReference>
<protein>
    <recommendedName>
        <fullName evidence="3">DUF2946 domain-containing protein</fullName>
    </recommendedName>
</protein>
<evidence type="ECO:0000313" key="2">
    <source>
        <dbReference type="Proteomes" id="UP001597525"/>
    </source>
</evidence>
<gene>
    <name evidence="1" type="ORF">ACFS7Y_00705</name>
</gene>
<dbReference type="Proteomes" id="UP001597525">
    <property type="component" value="Unassembled WGS sequence"/>
</dbReference>
<organism evidence="1 2">
    <name type="scientific">Sphingobacterium bambusae</name>
    <dbReference type="NCBI Taxonomy" id="662858"/>
    <lineage>
        <taxon>Bacteria</taxon>
        <taxon>Pseudomonadati</taxon>
        <taxon>Bacteroidota</taxon>
        <taxon>Sphingobacteriia</taxon>
        <taxon>Sphingobacteriales</taxon>
        <taxon>Sphingobacteriaceae</taxon>
        <taxon>Sphingobacterium</taxon>
    </lineage>
</organism>